<sequence>MFQREDSKPSDLVPRASKLSLHVPLAKKEFQIIDIKKRKLVPPTHPITQELENHRKVFPNRRHHAMHCGTVQTLQEAAFEGHVDKYNDSSEAPLMSRQNQ</sequence>
<comment type="caution">
    <text evidence="1">The sequence shown here is derived from an EMBL/GenBank/DDBJ whole genome shotgun (WGS) entry which is preliminary data.</text>
</comment>
<dbReference type="EMBL" id="BPLR01014476">
    <property type="protein sequence ID" value="GIY69002.1"/>
    <property type="molecule type" value="Genomic_DNA"/>
</dbReference>
<evidence type="ECO:0000313" key="2">
    <source>
        <dbReference type="Proteomes" id="UP001054945"/>
    </source>
</evidence>
<evidence type="ECO:0000313" key="1">
    <source>
        <dbReference type="EMBL" id="GIY69002.1"/>
    </source>
</evidence>
<protein>
    <submittedName>
        <fullName evidence="1">Uncharacterized protein</fullName>
    </submittedName>
</protein>
<dbReference type="AlphaFoldDB" id="A0AAV4VFD8"/>
<dbReference type="Proteomes" id="UP001054945">
    <property type="component" value="Unassembled WGS sequence"/>
</dbReference>
<gene>
    <name evidence="1" type="ORF">CEXT_691811</name>
</gene>
<accession>A0AAV4VFD8</accession>
<organism evidence="1 2">
    <name type="scientific">Caerostris extrusa</name>
    <name type="common">Bark spider</name>
    <name type="synonym">Caerostris bankana</name>
    <dbReference type="NCBI Taxonomy" id="172846"/>
    <lineage>
        <taxon>Eukaryota</taxon>
        <taxon>Metazoa</taxon>
        <taxon>Ecdysozoa</taxon>
        <taxon>Arthropoda</taxon>
        <taxon>Chelicerata</taxon>
        <taxon>Arachnida</taxon>
        <taxon>Araneae</taxon>
        <taxon>Araneomorphae</taxon>
        <taxon>Entelegynae</taxon>
        <taxon>Araneoidea</taxon>
        <taxon>Araneidae</taxon>
        <taxon>Caerostris</taxon>
    </lineage>
</organism>
<reference evidence="1 2" key="1">
    <citation type="submission" date="2021-06" db="EMBL/GenBank/DDBJ databases">
        <title>Caerostris extrusa draft genome.</title>
        <authorList>
            <person name="Kono N."/>
            <person name="Arakawa K."/>
        </authorList>
    </citation>
    <scope>NUCLEOTIDE SEQUENCE [LARGE SCALE GENOMIC DNA]</scope>
</reference>
<keyword evidence="2" id="KW-1185">Reference proteome</keyword>
<name>A0AAV4VFD8_CAEEX</name>
<proteinExistence type="predicted"/>